<accession>A0A166TKP0</accession>
<dbReference type="PATRIC" id="fig|1705578.3.peg.4125"/>
<dbReference type="Proteomes" id="UP000077384">
    <property type="component" value="Unassembled WGS sequence"/>
</dbReference>
<protein>
    <submittedName>
        <fullName evidence="4">Coat F domain protein</fullName>
    </submittedName>
</protein>
<reference evidence="4 6" key="1">
    <citation type="journal article" date="2015" name="Biotechnol. Bioeng.">
        <title>Genome sequence and phenotypic characterization of Caulobacter segnis.</title>
        <authorList>
            <person name="Patel S."/>
            <person name="Fletcher B."/>
            <person name="Scott D.C."/>
            <person name="Ely B."/>
        </authorList>
    </citation>
    <scope>NUCLEOTIDE SEQUENCE [LARGE SCALE GENOMIC DNA]</scope>
    <source>
        <strain evidence="4 6">PS02</strain>
    </source>
</reference>
<evidence type="ECO:0000313" key="7">
    <source>
        <dbReference type="Proteomes" id="UP000093694"/>
    </source>
</evidence>
<comment type="subcellular location">
    <subcellularLocation>
        <location evidence="2">Spore coat</location>
    </subcellularLocation>
</comment>
<evidence type="ECO:0000256" key="2">
    <source>
        <dbReference type="ARBA" id="ARBA00024325"/>
    </source>
</evidence>
<evidence type="ECO:0000313" key="4">
    <source>
        <dbReference type="EMBL" id="OAA93807.1"/>
    </source>
</evidence>
<dbReference type="PANTHER" id="PTHR39183">
    <property type="entry name" value="SPORE COAT PROTEIN F-LIKE PROTEIN YHCQ"/>
    <property type="match status" value="1"/>
</dbReference>
<dbReference type="InterPro" id="IPR012851">
    <property type="entry name" value="Spore_coat_CotF-like"/>
</dbReference>
<comment type="similarity">
    <text evidence="3">Belongs to the CotF family.</text>
</comment>
<evidence type="ECO:0000256" key="3">
    <source>
        <dbReference type="ARBA" id="ARBA00024344"/>
    </source>
</evidence>
<proteinExistence type="inferred from homology"/>
<evidence type="ECO:0000313" key="6">
    <source>
        <dbReference type="Proteomes" id="UP000077384"/>
    </source>
</evidence>
<evidence type="ECO:0000313" key="5">
    <source>
        <dbReference type="EMBL" id="OBR96097.1"/>
    </source>
</evidence>
<dbReference type="PANTHER" id="PTHR39183:SF1">
    <property type="entry name" value="SPORE COAT PROTEIN F-LIKE PROTEIN YHCQ"/>
    <property type="match status" value="1"/>
</dbReference>
<evidence type="ECO:0000256" key="1">
    <source>
        <dbReference type="ARBA" id="ARBA00022969"/>
    </source>
</evidence>
<dbReference type="EMBL" id="LROR01000035">
    <property type="protein sequence ID" value="OBR96097.1"/>
    <property type="molecule type" value="Genomic_DNA"/>
</dbReference>
<comment type="caution">
    <text evidence="4">The sequence shown here is derived from an EMBL/GenBank/DDBJ whole genome shotgun (WGS) entry which is preliminary data.</text>
</comment>
<dbReference type="GO" id="GO:0030435">
    <property type="term" value="P:sporulation resulting in formation of a cellular spore"/>
    <property type="evidence" value="ECO:0007669"/>
    <property type="project" value="UniProtKB-KW"/>
</dbReference>
<dbReference type="InterPro" id="IPR012347">
    <property type="entry name" value="Ferritin-like"/>
</dbReference>
<dbReference type="AlphaFoldDB" id="A0A166TKP0"/>
<dbReference type="Gene3D" id="1.20.1260.10">
    <property type="match status" value="1"/>
</dbReference>
<keyword evidence="7" id="KW-1185">Reference proteome</keyword>
<dbReference type="Pfam" id="PF07875">
    <property type="entry name" value="Coat_F"/>
    <property type="match status" value="1"/>
</dbReference>
<dbReference type="RefSeq" id="WP_063600716.1">
    <property type="nucleotide sequence ID" value="NZ_LITQ01000010.1"/>
</dbReference>
<keyword evidence="1" id="KW-0749">Sporulation</keyword>
<gene>
    <name evidence="5" type="ORF">CLCOS_11860</name>
    <name evidence="4" type="ORF">WX73_04029</name>
</gene>
<reference evidence="5 7" key="2">
    <citation type="journal article" date="2016" name="Front. Microbiol.">
        <title>Industrial Acetogenic Biocatalysts: A Comparative Metabolic and Genomic Analysis.</title>
        <authorList>
            <person name="Bengelsdorf F."/>
            <person name="Poehlein A."/>
            <person name="Sonja S."/>
            <person name="Erz C."/>
            <person name="Hummel T."/>
            <person name="Hoffmeister S."/>
            <person name="Daniel R."/>
            <person name="Durre P."/>
        </authorList>
    </citation>
    <scope>NUCLEOTIDE SEQUENCE [LARGE SCALE GENOMIC DNA]</scope>
    <source>
        <strain evidence="5 7">PTA-10522</strain>
    </source>
</reference>
<organism evidence="4 6">
    <name type="scientific">Clostridium coskatii</name>
    <dbReference type="NCBI Taxonomy" id="1705578"/>
    <lineage>
        <taxon>Bacteria</taxon>
        <taxon>Bacillati</taxon>
        <taxon>Bacillota</taxon>
        <taxon>Clostridia</taxon>
        <taxon>Eubacteriales</taxon>
        <taxon>Clostridiaceae</taxon>
        <taxon>Clostridium</taxon>
    </lineage>
</organism>
<dbReference type="Proteomes" id="UP000093694">
    <property type="component" value="Unassembled WGS sequence"/>
</dbReference>
<sequence>MQLAAHEIHDLHELTISCVNSITNMAMFINAVQDQELKSMIQAHFPAHIQDYNIKVEYLSKTMGPTQKLNVPSLVKTLQDYTKSPTNNFPSITPRTDIQQMNDREIATAYLLTLKRAGREYAWSAMEASNPGVREFLKDAFTMSCNHAYEVWQYMVKKGYYPLEPAPESTINTMSSIYKEVRQPSLV</sequence>
<dbReference type="EMBL" id="LITQ01000010">
    <property type="protein sequence ID" value="OAA93807.1"/>
    <property type="molecule type" value="Genomic_DNA"/>
</dbReference>
<name>A0A166TKP0_9CLOT</name>